<keyword evidence="1" id="KW-0812">Transmembrane</keyword>
<name>A0A2N5S4K2_9BASI</name>
<keyword evidence="4" id="KW-1185">Reference proteome</keyword>
<comment type="caution">
    <text evidence="2">The sequence shown here is derived from an EMBL/GenBank/DDBJ whole genome shotgun (WGS) entry which is preliminary data.</text>
</comment>
<dbReference type="EMBL" id="PGCJ01000038">
    <property type="protein sequence ID" value="PLW54986.1"/>
    <property type="molecule type" value="Genomic_DNA"/>
</dbReference>
<feature type="transmembrane region" description="Helical" evidence="1">
    <location>
        <begin position="24"/>
        <end position="46"/>
    </location>
</feature>
<dbReference type="AlphaFoldDB" id="A0A2N5S4K2"/>
<reference evidence="2 4" key="1">
    <citation type="submission" date="2017-11" db="EMBL/GenBank/DDBJ databases">
        <title>De novo assembly and phasing of dikaryotic genomes from two isolates of Puccinia coronata f. sp. avenae, the causal agent of oat crown rust.</title>
        <authorList>
            <person name="Miller M.E."/>
            <person name="Zhang Y."/>
            <person name="Omidvar V."/>
            <person name="Sperschneider J."/>
            <person name="Schwessinger B."/>
            <person name="Raley C."/>
            <person name="Palmer J.M."/>
            <person name="Garnica D."/>
            <person name="Upadhyaya N."/>
            <person name="Rathjen J."/>
            <person name="Taylor J.M."/>
            <person name="Park R.F."/>
            <person name="Dodds P.N."/>
            <person name="Hirsch C.D."/>
            <person name="Kianian S.F."/>
            <person name="Figueroa M."/>
        </authorList>
    </citation>
    <scope>NUCLEOTIDE SEQUENCE [LARGE SCALE GENOMIC DNA]</scope>
    <source>
        <strain evidence="2">12NC29</strain>
    </source>
</reference>
<dbReference type="EMBL" id="PGCJ01001179">
    <property type="protein sequence ID" value="PLW08152.1"/>
    <property type="molecule type" value="Genomic_DNA"/>
</dbReference>
<organism evidence="2 4">
    <name type="scientific">Puccinia coronata f. sp. avenae</name>
    <dbReference type="NCBI Taxonomy" id="200324"/>
    <lineage>
        <taxon>Eukaryota</taxon>
        <taxon>Fungi</taxon>
        <taxon>Dikarya</taxon>
        <taxon>Basidiomycota</taxon>
        <taxon>Pucciniomycotina</taxon>
        <taxon>Pucciniomycetes</taxon>
        <taxon>Pucciniales</taxon>
        <taxon>Pucciniaceae</taxon>
        <taxon>Puccinia</taxon>
    </lineage>
</organism>
<feature type="transmembrane region" description="Helical" evidence="1">
    <location>
        <begin position="220"/>
        <end position="248"/>
    </location>
</feature>
<keyword evidence="1" id="KW-0472">Membrane</keyword>
<accession>A0A2N5S4K2</accession>
<gene>
    <name evidence="3" type="ORF">PCANC_02688</name>
    <name evidence="2" type="ORF">PCANC_22623</name>
</gene>
<feature type="transmembrane region" description="Helical" evidence="1">
    <location>
        <begin position="135"/>
        <end position="155"/>
    </location>
</feature>
<evidence type="ECO:0008006" key="5">
    <source>
        <dbReference type="Google" id="ProtNLM"/>
    </source>
</evidence>
<proteinExistence type="predicted"/>
<dbReference type="Proteomes" id="UP000235388">
    <property type="component" value="Unassembled WGS sequence"/>
</dbReference>
<feature type="transmembrane region" description="Helical" evidence="1">
    <location>
        <begin position="97"/>
        <end position="115"/>
    </location>
</feature>
<keyword evidence="1" id="KW-1133">Transmembrane helix</keyword>
<feature type="transmembrane region" description="Helical" evidence="1">
    <location>
        <begin position="260"/>
        <end position="285"/>
    </location>
</feature>
<feature type="transmembrane region" description="Helical" evidence="1">
    <location>
        <begin position="58"/>
        <end position="77"/>
    </location>
</feature>
<sequence>MLQFLSSSDSLSNEQIEFGHRLDAIAIGTTTCLASCMTGFITLKFLHFLTISDSKEQNLPRCLGSVALVIHMAQVAAQFENTWVAMTRFATSMPFNVFLYEGIETLFTLLIVIIVQIHFSRIVRAFIKNKKRWSICSAISCSMTSMAGLATSGIILSDLSHGRLQRDTPAKLSVQVTVCWAVWLSSATVFDITVLLMLAKHILKHRAGTVQISFKSSLSRILLVAVYAFLMTSLTSIVAIILIVVSTISPPDDFMLLSQLRIAAFVCNSFLPRIYLMAFCSSLVGKPELTFRSEKAAGTILKCSVSEIL</sequence>
<evidence type="ECO:0000313" key="2">
    <source>
        <dbReference type="EMBL" id="PLW08152.1"/>
    </source>
</evidence>
<dbReference type="OrthoDB" id="2497551at2759"/>
<protein>
    <recommendedName>
        <fullName evidence="5">G-protein coupled receptors family 1 profile domain-containing protein</fullName>
    </recommendedName>
</protein>
<evidence type="ECO:0000313" key="4">
    <source>
        <dbReference type="Proteomes" id="UP000235388"/>
    </source>
</evidence>
<feature type="transmembrane region" description="Helical" evidence="1">
    <location>
        <begin position="175"/>
        <end position="199"/>
    </location>
</feature>
<evidence type="ECO:0000313" key="3">
    <source>
        <dbReference type="EMBL" id="PLW54986.1"/>
    </source>
</evidence>
<evidence type="ECO:0000256" key="1">
    <source>
        <dbReference type="SAM" id="Phobius"/>
    </source>
</evidence>